<accession>A0ABQ3XM00</accession>
<evidence type="ECO:0000313" key="2">
    <source>
        <dbReference type="Proteomes" id="UP000612282"/>
    </source>
</evidence>
<keyword evidence="2" id="KW-1185">Reference proteome</keyword>
<protein>
    <recommendedName>
        <fullName evidence="3">PIN domain-containing protein</fullName>
    </recommendedName>
</protein>
<evidence type="ECO:0000313" key="1">
    <source>
        <dbReference type="EMBL" id="GID59524.1"/>
    </source>
</evidence>
<evidence type="ECO:0008006" key="3">
    <source>
        <dbReference type="Google" id="ProtNLM"/>
    </source>
</evidence>
<dbReference type="EMBL" id="BOMG01000097">
    <property type="protein sequence ID" value="GID59524.1"/>
    <property type="molecule type" value="Genomic_DNA"/>
</dbReference>
<organism evidence="1 2">
    <name type="scientific">Actinoplanes couchii</name>
    <dbReference type="NCBI Taxonomy" id="403638"/>
    <lineage>
        <taxon>Bacteria</taxon>
        <taxon>Bacillati</taxon>
        <taxon>Actinomycetota</taxon>
        <taxon>Actinomycetes</taxon>
        <taxon>Micromonosporales</taxon>
        <taxon>Micromonosporaceae</taxon>
        <taxon>Actinoplanes</taxon>
    </lineage>
</organism>
<sequence length="140" mass="15242">MRPAPPGPRILDASAMVEIFSGHPMMMRLLDASEEEKSLCVAPALAIAEAQAAMCLDRRLWRHVLGFPGLRALPLTDEDALDVGEIAAPRIQNHPVHKALIGPLMTAQVLHEARTMKALIVTRVPEAYGSHDDVAVQLIQ</sequence>
<proteinExistence type="predicted"/>
<name>A0ABQ3XM00_9ACTN</name>
<comment type="caution">
    <text evidence="1">The sequence shown here is derived from an EMBL/GenBank/DDBJ whole genome shotgun (WGS) entry which is preliminary data.</text>
</comment>
<reference evidence="1 2" key="1">
    <citation type="submission" date="2021-01" db="EMBL/GenBank/DDBJ databases">
        <title>Whole genome shotgun sequence of Actinoplanes couchii NBRC 106145.</title>
        <authorList>
            <person name="Komaki H."/>
            <person name="Tamura T."/>
        </authorList>
    </citation>
    <scope>NUCLEOTIDE SEQUENCE [LARGE SCALE GENOMIC DNA]</scope>
    <source>
        <strain evidence="1 2">NBRC 106145</strain>
    </source>
</reference>
<gene>
    <name evidence="1" type="ORF">Aco03nite_079280</name>
</gene>
<dbReference type="Proteomes" id="UP000612282">
    <property type="component" value="Unassembled WGS sequence"/>
</dbReference>